<protein>
    <submittedName>
        <fullName evidence="3">Uncharacterized protein</fullName>
    </submittedName>
</protein>
<dbReference type="EMBL" id="JBHSPR010000001">
    <property type="protein sequence ID" value="MFC6015327.1"/>
    <property type="molecule type" value="Genomic_DNA"/>
</dbReference>
<keyword evidence="2" id="KW-0812">Transmembrane</keyword>
<dbReference type="RefSeq" id="WP_377417265.1">
    <property type="nucleotide sequence ID" value="NZ_JBHSPR010000001.1"/>
</dbReference>
<sequence length="354" mass="36907">MTWWRRWPYWMGYAASGLAAGYGGLLLVAVLTGRRSLVGLPDLAAPGAGLLLAGSAMAAATVRPWGRRIPPGLVSTGVWAVTGLALAGSAMVLLNLIELFLTGAVQDRHGNADWLPFAQRLGLAGVAALFVATAISWRRRTSGGCVRCGRNHPPGRPDRRHPAPHPAPPVVRRFAYAGCATLLPYAVLHTLGAFGVPGIEPDGYRPPWSAAVAFWAGLGLAVFLLSGLVQPWGMVFPRWTLWLAGRRVPRLLPLTPVWLVAPTLALYGTGALVLIAAGVLDWRWDGGRGLLGVAAPTAFAGYGWALAVAAVSYQRRTVPSCVPAPAPASAPAPGAGRDIGHSGPVPGTAGRPGP</sequence>
<feature type="transmembrane region" description="Helical" evidence="2">
    <location>
        <begin position="174"/>
        <end position="196"/>
    </location>
</feature>
<feature type="transmembrane region" description="Helical" evidence="2">
    <location>
        <begin position="289"/>
        <end position="311"/>
    </location>
</feature>
<feature type="transmembrane region" description="Helical" evidence="2">
    <location>
        <begin position="12"/>
        <end position="31"/>
    </location>
</feature>
<feature type="transmembrane region" description="Helical" evidence="2">
    <location>
        <begin position="251"/>
        <end position="277"/>
    </location>
</feature>
<reference evidence="4" key="1">
    <citation type="journal article" date="2019" name="Int. J. Syst. Evol. Microbiol.">
        <title>The Global Catalogue of Microorganisms (GCM) 10K type strain sequencing project: providing services to taxonomists for standard genome sequencing and annotation.</title>
        <authorList>
            <consortium name="The Broad Institute Genomics Platform"/>
            <consortium name="The Broad Institute Genome Sequencing Center for Infectious Disease"/>
            <person name="Wu L."/>
            <person name="Ma J."/>
        </authorList>
    </citation>
    <scope>NUCLEOTIDE SEQUENCE [LARGE SCALE GENOMIC DNA]</scope>
    <source>
        <strain evidence="4">ZS-35-S2</strain>
    </source>
</reference>
<keyword evidence="4" id="KW-1185">Reference proteome</keyword>
<evidence type="ECO:0000313" key="4">
    <source>
        <dbReference type="Proteomes" id="UP001596203"/>
    </source>
</evidence>
<comment type="caution">
    <text evidence="3">The sequence shown here is derived from an EMBL/GenBank/DDBJ whole genome shotgun (WGS) entry which is preliminary data.</text>
</comment>
<evidence type="ECO:0000313" key="3">
    <source>
        <dbReference type="EMBL" id="MFC6015327.1"/>
    </source>
</evidence>
<evidence type="ECO:0000256" key="1">
    <source>
        <dbReference type="SAM" id="MobiDB-lite"/>
    </source>
</evidence>
<dbReference type="Proteomes" id="UP001596203">
    <property type="component" value="Unassembled WGS sequence"/>
</dbReference>
<feature type="transmembrane region" description="Helical" evidence="2">
    <location>
        <begin position="43"/>
        <end position="62"/>
    </location>
</feature>
<feature type="transmembrane region" description="Helical" evidence="2">
    <location>
        <begin position="117"/>
        <end position="137"/>
    </location>
</feature>
<organism evidence="3 4">
    <name type="scientific">Plantactinospora solaniradicis</name>
    <dbReference type="NCBI Taxonomy" id="1723736"/>
    <lineage>
        <taxon>Bacteria</taxon>
        <taxon>Bacillati</taxon>
        <taxon>Actinomycetota</taxon>
        <taxon>Actinomycetes</taxon>
        <taxon>Micromonosporales</taxon>
        <taxon>Micromonosporaceae</taxon>
        <taxon>Plantactinospora</taxon>
    </lineage>
</organism>
<evidence type="ECO:0000256" key="2">
    <source>
        <dbReference type="SAM" id="Phobius"/>
    </source>
</evidence>
<feature type="transmembrane region" description="Helical" evidence="2">
    <location>
        <begin position="208"/>
        <end position="230"/>
    </location>
</feature>
<name>A0ABW1K1Y9_9ACTN</name>
<gene>
    <name evidence="3" type="ORF">ACFP2T_03835</name>
</gene>
<keyword evidence="2" id="KW-1133">Transmembrane helix</keyword>
<keyword evidence="2" id="KW-0472">Membrane</keyword>
<proteinExistence type="predicted"/>
<feature type="transmembrane region" description="Helical" evidence="2">
    <location>
        <begin position="74"/>
        <end position="97"/>
    </location>
</feature>
<accession>A0ABW1K1Y9</accession>
<feature type="region of interest" description="Disordered" evidence="1">
    <location>
        <begin position="324"/>
        <end position="354"/>
    </location>
</feature>